<evidence type="ECO:0000256" key="2">
    <source>
        <dbReference type="SAM" id="Phobius"/>
    </source>
</evidence>
<reference evidence="3 4" key="2">
    <citation type="journal article" date="2017" name="Genome Biol.">
        <title>New reference genome sequences of hot pepper reveal the massive evolution of plant disease-resistance genes by retroduplication.</title>
        <authorList>
            <person name="Kim S."/>
            <person name="Park J."/>
            <person name="Yeom S.I."/>
            <person name="Kim Y.M."/>
            <person name="Seo E."/>
            <person name="Kim K.T."/>
            <person name="Kim M.S."/>
            <person name="Lee J.M."/>
            <person name="Cheong K."/>
            <person name="Shin H.S."/>
            <person name="Kim S.B."/>
            <person name="Han K."/>
            <person name="Lee J."/>
            <person name="Park M."/>
            <person name="Lee H.A."/>
            <person name="Lee H.Y."/>
            <person name="Lee Y."/>
            <person name="Oh S."/>
            <person name="Lee J.H."/>
            <person name="Choi E."/>
            <person name="Choi E."/>
            <person name="Lee S.E."/>
            <person name="Jeon J."/>
            <person name="Kim H."/>
            <person name="Choi G."/>
            <person name="Song H."/>
            <person name="Lee J."/>
            <person name="Lee S.C."/>
            <person name="Kwon J.K."/>
            <person name="Lee H.Y."/>
            <person name="Koo N."/>
            <person name="Hong Y."/>
            <person name="Kim R.W."/>
            <person name="Kang W.H."/>
            <person name="Huh J.H."/>
            <person name="Kang B.C."/>
            <person name="Yang T.J."/>
            <person name="Lee Y.H."/>
            <person name="Bennetzen J.L."/>
            <person name="Choi D."/>
        </authorList>
    </citation>
    <scope>NUCLEOTIDE SEQUENCE [LARGE SCALE GENOMIC DNA]</scope>
    <source>
        <strain evidence="4">cv. CM334</strain>
    </source>
</reference>
<name>A0A2G2UWN8_CAPAN</name>
<organism evidence="3 4">
    <name type="scientific">Capsicum annuum</name>
    <name type="common">Capsicum pepper</name>
    <dbReference type="NCBI Taxonomy" id="4072"/>
    <lineage>
        <taxon>Eukaryota</taxon>
        <taxon>Viridiplantae</taxon>
        <taxon>Streptophyta</taxon>
        <taxon>Embryophyta</taxon>
        <taxon>Tracheophyta</taxon>
        <taxon>Spermatophyta</taxon>
        <taxon>Magnoliopsida</taxon>
        <taxon>eudicotyledons</taxon>
        <taxon>Gunneridae</taxon>
        <taxon>Pentapetalae</taxon>
        <taxon>asterids</taxon>
        <taxon>lamiids</taxon>
        <taxon>Solanales</taxon>
        <taxon>Solanaceae</taxon>
        <taxon>Solanoideae</taxon>
        <taxon>Capsiceae</taxon>
        <taxon>Capsicum</taxon>
    </lineage>
</organism>
<dbReference type="Proteomes" id="UP000222542">
    <property type="component" value="Unassembled WGS sequence"/>
</dbReference>
<comment type="caution">
    <text evidence="3">The sequence shown here is derived from an EMBL/GenBank/DDBJ whole genome shotgun (WGS) entry which is preliminary data.</text>
</comment>
<keyword evidence="2" id="KW-0472">Membrane</keyword>
<keyword evidence="4" id="KW-1185">Reference proteome</keyword>
<protein>
    <submittedName>
        <fullName evidence="3">Uncharacterized protein</fullName>
    </submittedName>
</protein>
<evidence type="ECO:0000256" key="1">
    <source>
        <dbReference type="SAM" id="Coils"/>
    </source>
</evidence>
<evidence type="ECO:0000313" key="3">
    <source>
        <dbReference type="EMBL" id="PHT25142.1"/>
    </source>
</evidence>
<keyword evidence="1" id="KW-0175">Coiled coil</keyword>
<reference evidence="3 4" key="1">
    <citation type="journal article" date="2014" name="Nat. Genet.">
        <title>Genome sequence of the hot pepper provides insights into the evolution of pungency in Capsicum species.</title>
        <authorList>
            <person name="Kim S."/>
            <person name="Park M."/>
            <person name="Yeom S.I."/>
            <person name="Kim Y.M."/>
            <person name="Lee J.M."/>
            <person name="Lee H.A."/>
            <person name="Seo E."/>
            <person name="Choi J."/>
            <person name="Cheong K."/>
            <person name="Kim K.T."/>
            <person name="Jung K."/>
            <person name="Lee G.W."/>
            <person name="Oh S.K."/>
            <person name="Bae C."/>
            <person name="Kim S.B."/>
            <person name="Lee H.Y."/>
            <person name="Kim S.Y."/>
            <person name="Kim M.S."/>
            <person name="Kang B.C."/>
            <person name="Jo Y.D."/>
            <person name="Yang H.B."/>
            <person name="Jeong H.J."/>
            <person name="Kang W.H."/>
            <person name="Kwon J.K."/>
            <person name="Shin C."/>
            <person name="Lim J.Y."/>
            <person name="Park J.H."/>
            <person name="Huh J.H."/>
            <person name="Kim J.S."/>
            <person name="Kim B.D."/>
            <person name="Cohen O."/>
            <person name="Paran I."/>
            <person name="Suh M.C."/>
            <person name="Lee S.B."/>
            <person name="Kim Y.K."/>
            <person name="Shin Y."/>
            <person name="Noh S.J."/>
            <person name="Park J."/>
            <person name="Seo Y.S."/>
            <person name="Kwon S.Y."/>
            <person name="Kim H.A."/>
            <person name="Park J.M."/>
            <person name="Kim H.J."/>
            <person name="Choi S.B."/>
            <person name="Bosland P.W."/>
            <person name="Reeves G."/>
            <person name="Jo S.H."/>
            <person name="Lee B.W."/>
            <person name="Cho H.T."/>
            <person name="Choi H.S."/>
            <person name="Lee M.S."/>
            <person name="Yu Y."/>
            <person name="Do Choi Y."/>
            <person name="Park B.S."/>
            <person name="van Deynze A."/>
            <person name="Ashrafi H."/>
            <person name="Hill T."/>
            <person name="Kim W.T."/>
            <person name="Pai H.S."/>
            <person name="Ahn H.K."/>
            <person name="Yeam I."/>
            <person name="Giovannoni J.J."/>
            <person name="Rose J.K."/>
            <person name="Sorensen I."/>
            <person name="Lee S.J."/>
            <person name="Kim R.W."/>
            <person name="Choi I.Y."/>
            <person name="Choi B.S."/>
            <person name="Lim J.S."/>
            <person name="Lee Y.H."/>
            <person name="Choi D."/>
        </authorList>
    </citation>
    <scope>NUCLEOTIDE SEQUENCE [LARGE SCALE GENOMIC DNA]</scope>
    <source>
        <strain evidence="4">cv. CM334</strain>
    </source>
</reference>
<proteinExistence type="predicted"/>
<dbReference type="EMBL" id="AYRZ02014798">
    <property type="protein sequence ID" value="PHT25142.1"/>
    <property type="molecule type" value="Genomic_DNA"/>
</dbReference>
<dbReference type="AlphaFoldDB" id="A0A2G2UWN8"/>
<keyword evidence="2" id="KW-0812">Transmembrane</keyword>
<sequence>MAETKLSLISVQAESQNLAQLLQQQTQETATLLNQQAEQLEQLKAQSAQLNSMSQGIAETAKIKKTLFTSNIVLASIALILLISSIALGYVSKSKYNDINEMQNKVDYLKSQGGSMFTMECGGKLCVELDPNVKESYALDNGTRPLGIVREVR</sequence>
<feature type="transmembrane region" description="Helical" evidence="2">
    <location>
        <begin position="72"/>
        <end position="91"/>
    </location>
</feature>
<dbReference type="Gramene" id="PHT25142">
    <property type="protein sequence ID" value="PHT25142"/>
    <property type="gene ID" value="T459_35756"/>
</dbReference>
<evidence type="ECO:0000313" key="4">
    <source>
        <dbReference type="Proteomes" id="UP000222542"/>
    </source>
</evidence>
<accession>A0A2G2UWN8</accession>
<gene>
    <name evidence="3" type="ORF">T459_35756</name>
</gene>
<feature type="coiled-coil region" evidence="1">
    <location>
        <begin position="8"/>
        <end position="53"/>
    </location>
</feature>
<keyword evidence="2" id="KW-1133">Transmembrane helix</keyword>